<accession>A0A1H6C1G7</accession>
<reference evidence="1 2" key="1">
    <citation type="submission" date="2016-10" db="EMBL/GenBank/DDBJ databases">
        <authorList>
            <person name="de Groot N.N."/>
        </authorList>
    </citation>
    <scope>NUCLEOTIDE SEQUENCE [LARGE SCALE GENOMIC DNA]</scope>
    <source>
        <strain evidence="1 2">DSM 22489</strain>
    </source>
</reference>
<sequence>MASTINITLPESLSKFVEAQVEAGAFGTPGQYIRELIQEDRERRVRKLEDHLLSALHDDEGFIEIPEDVLESGDVTPFLESSLHQPK</sequence>
<dbReference type="InterPro" id="IPR010985">
    <property type="entry name" value="Ribbon_hlx_hlx"/>
</dbReference>
<proteinExistence type="predicted"/>
<dbReference type="SUPFAM" id="SSF47598">
    <property type="entry name" value="Ribbon-helix-helix"/>
    <property type="match status" value="1"/>
</dbReference>
<dbReference type="Proteomes" id="UP000236728">
    <property type="component" value="Unassembled WGS sequence"/>
</dbReference>
<dbReference type="Gene3D" id="6.10.10.120">
    <property type="entry name" value="Antitoxin ParD1-like"/>
    <property type="match status" value="1"/>
</dbReference>
<keyword evidence="2" id="KW-1185">Reference proteome</keyword>
<name>A0A1H6C1G7_9BACT</name>
<dbReference type="GO" id="GO:0006355">
    <property type="term" value="P:regulation of DNA-templated transcription"/>
    <property type="evidence" value="ECO:0007669"/>
    <property type="project" value="InterPro"/>
</dbReference>
<organism evidence="1 2">
    <name type="scientific">Bryocella elongata</name>
    <dbReference type="NCBI Taxonomy" id="863522"/>
    <lineage>
        <taxon>Bacteria</taxon>
        <taxon>Pseudomonadati</taxon>
        <taxon>Acidobacteriota</taxon>
        <taxon>Terriglobia</taxon>
        <taxon>Terriglobales</taxon>
        <taxon>Acidobacteriaceae</taxon>
        <taxon>Bryocella</taxon>
    </lineage>
</organism>
<dbReference type="InterPro" id="IPR038296">
    <property type="entry name" value="ParD_sf"/>
</dbReference>
<evidence type="ECO:0000313" key="2">
    <source>
        <dbReference type="Proteomes" id="UP000236728"/>
    </source>
</evidence>
<gene>
    <name evidence="1" type="ORF">SAMN05421819_4138</name>
</gene>
<dbReference type="EMBL" id="FNVA01000008">
    <property type="protein sequence ID" value="SEG66557.1"/>
    <property type="molecule type" value="Genomic_DNA"/>
</dbReference>
<dbReference type="AlphaFoldDB" id="A0A1H6C1G7"/>
<protein>
    <submittedName>
        <fullName evidence="1">Antitoxin ParD1/3/4</fullName>
    </submittedName>
</protein>
<evidence type="ECO:0000313" key="1">
    <source>
        <dbReference type="EMBL" id="SEG66557.1"/>
    </source>
</evidence>